<dbReference type="Proteomes" id="UP000006854">
    <property type="component" value="Chromosome"/>
</dbReference>
<dbReference type="HOGENOM" id="CLU_2756308_0_0_11"/>
<protein>
    <submittedName>
        <fullName evidence="1">Uncharacterized protein</fullName>
    </submittedName>
</protein>
<dbReference type="AlphaFoldDB" id="F2RL14"/>
<name>F2RL14_STRVP</name>
<dbReference type="KEGG" id="sve:SVEN_2117"/>
<keyword evidence="2" id="KW-1185">Reference proteome</keyword>
<dbReference type="STRING" id="953739.SVEN_2117"/>
<dbReference type="GeneID" id="51862691"/>
<organism evidence="1 2">
    <name type="scientific">Streptomyces venezuelae (strain ATCC 10712 / CBS 650.69 / DSM 40230 / JCM 4526 / NBRC 13096 / PD 04745)</name>
    <dbReference type="NCBI Taxonomy" id="953739"/>
    <lineage>
        <taxon>Bacteria</taxon>
        <taxon>Bacillati</taxon>
        <taxon>Actinomycetota</taxon>
        <taxon>Actinomycetes</taxon>
        <taxon>Kitasatosporales</taxon>
        <taxon>Streptomycetaceae</taxon>
        <taxon>Streptomyces</taxon>
    </lineage>
</organism>
<reference evidence="1" key="1">
    <citation type="journal article" date="2011" name="BMC Genomics">
        <title>Genome-wide analysis of the role of GlnR in Streptomyces venezuelae provides new insights into global nitrogen regulation in actinomycetes.</title>
        <authorList>
            <person name="Pullan S.T."/>
            <person name="Bibb M.J."/>
            <person name="Merrick M."/>
        </authorList>
    </citation>
    <scope>NUCLEOTIDE SEQUENCE [LARGE SCALE GENOMIC DNA]</scope>
    <source>
        <strain evidence="1">ATCC 10712</strain>
    </source>
</reference>
<accession>F2RL14</accession>
<gene>
    <name evidence="1" type="ordered locus">SVEN_2117</name>
</gene>
<sequence length="70" mass="8072">MSKSRLIAGTTYDWMVTSQVGQIRQEHWGHVLGSGETEDEQLEHIRRVCAERRHVPLSEIRIVSAVFTPR</sequence>
<dbReference type="EMBL" id="FR845719">
    <property type="protein sequence ID" value="CCA55403.1"/>
    <property type="molecule type" value="Genomic_DNA"/>
</dbReference>
<proteinExistence type="predicted"/>
<evidence type="ECO:0000313" key="1">
    <source>
        <dbReference type="EMBL" id="CCA55403.1"/>
    </source>
</evidence>
<evidence type="ECO:0000313" key="2">
    <source>
        <dbReference type="Proteomes" id="UP000006854"/>
    </source>
</evidence>
<dbReference type="RefSeq" id="WP_015033321.1">
    <property type="nucleotide sequence ID" value="NC_018750.1"/>
</dbReference>
<reference evidence="1" key="2">
    <citation type="submission" date="2011-03" db="EMBL/GenBank/DDBJ databases">
        <authorList>
            <person name="Bibb M."/>
        </authorList>
    </citation>
    <scope>NUCLEOTIDE SEQUENCE</scope>
    <source>
        <strain evidence="1">ATCC 10712</strain>
    </source>
</reference>
<dbReference type="PATRIC" id="fig|953739.5.peg.4278"/>